<protein>
    <submittedName>
        <fullName evidence="3">Uncharacterized protein</fullName>
    </submittedName>
</protein>
<feature type="compositionally biased region" description="Basic and acidic residues" evidence="1">
    <location>
        <begin position="94"/>
        <end position="140"/>
    </location>
</feature>
<keyword evidence="2" id="KW-0472">Membrane</keyword>
<evidence type="ECO:0000256" key="2">
    <source>
        <dbReference type="SAM" id="Phobius"/>
    </source>
</evidence>
<dbReference type="AlphaFoldDB" id="A0A8W8NX38"/>
<feature type="region of interest" description="Disordered" evidence="1">
    <location>
        <begin position="92"/>
        <end position="140"/>
    </location>
</feature>
<accession>A0A8W8NX38</accession>
<reference evidence="3" key="1">
    <citation type="submission" date="2022-08" db="UniProtKB">
        <authorList>
            <consortium name="EnsemblMetazoa"/>
        </authorList>
    </citation>
    <scope>IDENTIFICATION</scope>
    <source>
        <strain evidence="3">05x7-T-G4-1.051#20</strain>
    </source>
</reference>
<dbReference type="Proteomes" id="UP000005408">
    <property type="component" value="Unassembled WGS sequence"/>
</dbReference>
<keyword evidence="2" id="KW-0812">Transmembrane</keyword>
<keyword evidence="4" id="KW-1185">Reference proteome</keyword>
<dbReference type="EnsemblMetazoa" id="G8978.1">
    <property type="protein sequence ID" value="G8978.1:cds"/>
    <property type="gene ID" value="G8978"/>
</dbReference>
<evidence type="ECO:0000256" key="1">
    <source>
        <dbReference type="SAM" id="MobiDB-lite"/>
    </source>
</evidence>
<sequence length="403" mass="46068">MQRPLLVVTSHYDNDEMKLEVVCFQKLLFFLLIFKISECSGKIVSVEVFHEENFETKAGQEQDVVKLIDPELKSWEKDLMLDVMKYKASLQKNDVGDAKSRDSDESEQNHKLAKTEDTFHTQEAIKIKENEDKDIGKEDIQNQDLNYQKDDRHHYQKEDTNILGEVKSVIKSEKAKHPNPHHRKIPRKHGHHHKKAKTWNNKENQIADSDLEQKVMDIEEEDKRIEDQLAPPVVLPEDEDTEGGPQIPRPLLRVKRQLDINAIADAHLENSSSSSGSNDTNVDVITADDRNEEARAKASQADLLKYLVGTLTSVAIFSFIAYCFIKDPKGCIHAFGLGCPCCIVCLPCIRKCQEKTDMEAVMKENMNRYMPGMVIHEDGSIEAYEVSPEEIDIVMEIVDIIKE</sequence>
<keyword evidence="2" id="KW-1133">Transmembrane helix</keyword>
<feature type="region of interest" description="Disordered" evidence="1">
    <location>
        <begin position="173"/>
        <end position="195"/>
    </location>
</feature>
<organism evidence="3 4">
    <name type="scientific">Magallana gigas</name>
    <name type="common">Pacific oyster</name>
    <name type="synonym">Crassostrea gigas</name>
    <dbReference type="NCBI Taxonomy" id="29159"/>
    <lineage>
        <taxon>Eukaryota</taxon>
        <taxon>Metazoa</taxon>
        <taxon>Spiralia</taxon>
        <taxon>Lophotrochozoa</taxon>
        <taxon>Mollusca</taxon>
        <taxon>Bivalvia</taxon>
        <taxon>Autobranchia</taxon>
        <taxon>Pteriomorphia</taxon>
        <taxon>Ostreida</taxon>
        <taxon>Ostreoidea</taxon>
        <taxon>Ostreidae</taxon>
        <taxon>Magallana</taxon>
    </lineage>
</organism>
<feature type="transmembrane region" description="Helical" evidence="2">
    <location>
        <begin position="303"/>
        <end position="325"/>
    </location>
</feature>
<evidence type="ECO:0000313" key="4">
    <source>
        <dbReference type="Proteomes" id="UP000005408"/>
    </source>
</evidence>
<feature type="compositionally biased region" description="Basic residues" evidence="1">
    <location>
        <begin position="177"/>
        <end position="195"/>
    </location>
</feature>
<evidence type="ECO:0000313" key="3">
    <source>
        <dbReference type="EnsemblMetazoa" id="G8978.1:cds"/>
    </source>
</evidence>
<proteinExistence type="predicted"/>
<name>A0A8W8NX38_MAGGI</name>